<organism evidence="1 2">
    <name type="scientific">[Clostridium] symbiosum ATCC 14940</name>
    <dbReference type="NCBI Taxonomy" id="411472"/>
    <lineage>
        <taxon>Bacteria</taxon>
        <taxon>Bacillati</taxon>
        <taxon>Bacillota</taxon>
        <taxon>Clostridia</taxon>
        <taxon>Lachnospirales</taxon>
        <taxon>Lachnospiraceae</taxon>
        <taxon>Otoolea</taxon>
    </lineage>
</organism>
<dbReference type="AlphaFoldDB" id="A0ABC9TXK9"/>
<comment type="caution">
    <text evidence="1">The sequence shown here is derived from an EMBL/GenBank/DDBJ whole genome shotgun (WGS) entry which is preliminary data.</text>
</comment>
<dbReference type="EMBL" id="AWSU01000184">
    <property type="protein sequence ID" value="ERI76832.1"/>
    <property type="molecule type" value="Genomic_DNA"/>
</dbReference>
<sequence>MKTGHSKYLRPLYHALRKMSAKNWKNVSKKLPIQEASVKKGGSEKRL</sequence>
<proteinExistence type="predicted"/>
<evidence type="ECO:0000313" key="1">
    <source>
        <dbReference type="EMBL" id="ERI76832.1"/>
    </source>
</evidence>
<gene>
    <name evidence="1" type="ORF">CLOSYM_02381</name>
</gene>
<dbReference type="Proteomes" id="UP000016491">
    <property type="component" value="Unassembled WGS sequence"/>
</dbReference>
<protein>
    <submittedName>
        <fullName evidence="1">Uncharacterized protein</fullName>
    </submittedName>
</protein>
<reference evidence="1 2" key="1">
    <citation type="submission" date="2013-07" db="EMBL/GenBank/DDBJ databases">
        <authorList>
            <person name="Weinstock G."/>
            <person name="Sodergren E."/>
            <person name="Wylie T."/>
            <person name="Fulton L."/>
            <person name="Fulton R."/>
            <person name="Fronick C."/>
            <person name="O'Laughlin M."/>
            <person name="Godfrey J."/>
            <person name="Miner T."/>
            <person name="Herter B."/>
            <person name="Appelbaum E."/>
            <person name="Cordes M."/>
            <person name="Lek S."/>
            <person name="Wollam A."/>
            <person name="Pepin K.H."/>
            <person name="Palsikar V.B."/>
            <person name="Mitreva M."/>
            <person name="Wilson R.K."/>
        </authorList>
    </citation>
    <scope>NUCLEOTIDE SEQUENCE [LARGE SCALE GENOMIC DNA]</scope>
    <source>
        <strain evidence="1 2">ATCC 14940</strain>
    </source>
</reference>
<evidence type="ECO:0000313" key="2">
    <source>
        <dbReference type="Proteomes" id="UP000016491"/>
    </source>
</evidence>
<name>A0ABC9TXK9_CLOSY</name>
<accession>A0ABC9TXK9</accession>